<protein>
    <recommendedName>
        <fullName evidence="3">DDE Tnp4 domain-containing protein</fullName>
    </recommendedName>
</protein>
<organism evidence="4 5">
    <name type="scientific">Mya arenaria</name>
    <name type="common">Soft-shell clam</name>
    <dbReference type="NCBI Taxonomy" id="6604"/>
    <lineage>
        <taxon>Eukaryota</taxon>
        <taxon>Metazoa</taxon>
        <taxon>Spiralia</taxon>
        <taxon>Lophotrochozoa</taxon>
        <taxon>Mollusca</taxon>
        <taxon>Bivalvia</taxon>
        <taxon>Autobranchia</taxon>
        <taxon>Heteroconchia</taxon>
        <taxon>Euheterodonta</taxon>
        <taxon>Imparidentia</taxon>
        <taxon>Neoheterodontei</taxon>
        <taxon>Myida</taxon>
        <taxon>Myoidea</taxon>
        <taxon>Myidae</taxon>
        <taxon>Mya</taxon>
    </lineage>
</organism>
<dbReference type="Proteomes" id="UP001164746">
    <property type="component" value="Chromosome 12"/>
</dbReference>
<proteinExistence type="predicted"/>
<sequence>MMPEGYRKEFPYTLVIIDGTEIKNQRPSSMTRQSQCYSDYKSCNTVKGLVAIEPRGGVVFASMLFTGSISDSDLTEKVENLKAEGKVLEGGGIMVDKGFRIQEQIEKLGLKLNIPPLARSGAQMSSADIRLTEKIARHRVHVERAIARIKSYNILSHRFDLSLFSLIDQIWFVSCFATNFINFFIKE</sequence>
<evidence type="ECO:0000313" key="4">
    <source>
        <dbReference type="EMBL" id="WAR20783.1"/>
    </source>
</evidence>
<dbReference type="InterPro" id="IPR027806">
    <property type="entry name" value="HARBI1_dom"/>
</dbReference>
<reference evidence="4" key="1">
    <citation type="submission" date="2022-11" db="EMBL/GenBank/DDBJ databases">
        <title>Centuries of genome instability and evolution in soft-shell clam transmissible cancer (bioRxiv).</title>
        <authorList>
            <person name="Hart S.F.M."/>
            <person name="Yonemitsu M.A."/>
            <person name="Giersch R.M."/>
            <person name="Beal B.F."/>
            <person name="Arriagada G."/>
            <person name="Davis B.W."/>
            <person name="Ostrander E.A."/>
            <person name="Goff S.P."/>
            <person name="Metzger M.J."/>
        </authorList>
    </citation>
    <scope>NUCLEOTIDE SEQUENCE</scope>
    <source>
        <strain evidence="4">MELC-2E11</strain>
        <tissue evidence="4">Siphon/mantle</tissue>
    </source>
</reference>
<feature type="domain" description="DDE Tnp4" evidence="3">
    <location>
        <begin position="17"/>
        <end position="179"/>
    </location>
</feature>
<gene>
    <name evidence="4" type="ORF">MAR_014757</name>
</gene>
<comment type="cofactor">
    <cofactor evidence="1">
        <name>a divalent metal cation</name>
        <dbReference type="ChEBI" id="CHEBI:60240"/>
    </cofactor>
</comment>
<evidence type="ECO:0000256" key="2">
    <source>
        <dbReference type="ARBA" id="ARBA00022723"/>
    </source>
</evidence>
<dbReference type="EMBL" id="CP111023">
    <property type="protein sequence ID" value="WAR20783.1"/>
    <property type="molecule type" value="Genomic_DNA"/>
</dbReference>
<evidence type="ECO:0000256" key="1">
    <source>
        <dbReference type="ARBA" id="ARBA00001968"/>
    </source>
</evidence>
<evidence type="ECO:0000259" key="3">
    <source>
        <dbReference type="Pfam" id="PF13359"/>
    </source>
</evidence>
<dbReference type="Pfam" id="PF13359">
    <property type="entry name" value="DDE_Tnp_4"/>
    <property type="match status" value="1"/>
</dbReference>
<name>A0ABY7FJC1_MYAAR</name>
<keyword evidence="5" id="KW-1185">Reference proteome</keyword>
<dbReference type="PANTHER" id="PTHR23080:SF133">
    <property type="entry name" value="SI:CH211-262I1.5-RELATED"/>
    <property type="match status" value="1"/>
</dbReference>
<accession>A0ABY7FJC1</accession>
<keyword evidence="2" id="KW-0479">Metal-binding</keyword>
<evidence type="ECO:0000313" key="5">
    <source>
        <dbReference type="Proteomes" id="UP001164746"/>
    </source>
</evidence>
<dbReference type="PANTHER" id="PTHR23080">
    <property type="entry name" value="THAP DOMAIN PROTEIN"/>
    <property type="match status" value="1"/>
</dbReference>